<keyword evidence="2" id="KW-1185">Reference proteome</keyword>
<comment type="caution">
    <text evidence="1">The sequence shown here is derived from an EMBL/GenBank/DDBJ whole genome shotgun (WGS) entry which is preliminary data.</text>
</comment>
<organism evidence="1 2">
    <name type="scientific">Dreissena polymorpha</name>
    <name type="common">Zebra mussel</name>
    <name type="synonym">Mytilus polymorpha</name>
    <dbReference type="NCBI Taxonomy" id="45954"/>
    <lineage>
        <taxon>Eukaryota</taxon>
        <taxon>Metazoa</taxon>
        <taxon>Spiralia</taxon>
        <taxon>Lophotrochozoa</taxon>
        <taxon>Mollusca</taxon>
        <taxon>Bivalvia</taxon>
        <taxon>Autobranchia</taxon>
        <taxon>Heteroconchia</taxon>
        <taxon>Euheterodonta</taxon>
        <taxon>Imparidentia</taxon>
        <taxon>Neoheterodontei</taxon>
        <taxon>Myida</taxon>
        <taxon>Dreissenoidea</taxon>
        <taxon>Dreissenidae</taxon>
        <taxon>Dreissena</taxon>
    </lineage>
</organism>
<gene>
    <name evidence="1" type="ORF">DPMN_012761</name>
</gene>
<evidence type="ECO:0000313" key="2">
    <source>
        <dbReference type="Proteomes" id="UP000828390"/>
    </source>
</evidence>
<proteinExistence type="predicted"/>
<reference evidence="1" key="1">
    <citation type="journal article" date="2019" name="bioRxiv">
        <title>The Genome of the Zebra Mussel, Dreissena polymorpha: A Resource for Invasive Species Research.</title>
        <authorList>
            <person name="McCartney M.A."/>
            <person name="Auch B."/>
            <person name="Kono T."/>
            <person name="Mallez S."/>
            <person name="Zhang Y."/>
            <person name="Obille A."/>
            <person name="Becker A."/>
            <person name="Abrahante J.E."/>
            <person name="Garbe J."/>
            <person name="Badalamenti J.P."/>
            <person name="Herman A."/>
            <person name="Mangelson H."/>
            <person name="Liachko I."/>
            <person name="Sullivan S."/>
            <person name="Sone E.D."/>
            <person name="Koren S."/>
            <person name="Silverstein K.A.T."/>
            <person name="Beckman K.B."/>
            <person name="Gohl D.M."/>
        </authorList>
    </citation>
    <scope>NUCLEOTIDE SEQUENCE</scope>
    <source>
        <strain evidence="1">Duluth1</strain>
        <tissue evidence="1">Whole animal</tissue>
    </source>
</reference>
<evidence type="ECO:0000313" key="1">
    <source>
        <dbReference type="EMBL" id="KAH3888721.1"/>
    </source>
</evidence>
<sequence>MLGSGPMSMSRQYLGLLPESEFQQVHLSLQLGVCDVPGWDAGYANRGPVQGTVISVSL</sequence>
<accession>A0A9D4S1Q4</accession>
<dbReference type="Proteomes" id="UP000828390">
    <property type="component" value="Unassembled WGS sequence"/>
</dbReference>
<name>A0A9D4S1Q4_DREPO</name>
<dbReference type="AlphaFoldDB" id="A0A9D4S1Q4"/>
<protein>
    <submittedName>
        <fullName evidence="1">Uncharacterized protein</fullName>
    </submittedName>
</protein>
<reference evidence="1" key="2">
    <citation type="submission" date="2020-11" db="EMBL/GenBank/DDBJ databases">
        <authorList>
            <person name="McCartney M.A."/>
            <person name="Auch B."/>
            <person name="Kono T."/>
            <person name="Mallez S."/>
            <person name="Becker A."/>
            <person name="Gohl D.M."/>
            <person name="Silverstein K.A.T."/>
            <person name="Koren S."/>
            <person name="Bechman K.B."/>
            <person name="Herman A."/>
            <person name="Abrahante J.E."/>
            <person name="Garbe J."/>
        </authorList>
    </citation>
    <scope>NUCLEOTIDE SEQUENCE</scope>
    <source>
        <strain evidence="1">Duluth1</strain>
        <tissue evidence="1">Whole animal</tissue>
    </source>
</reference>
<dbReference type="EMBL" id="JAIWYP010000001">
    <property type="protein sequence ID" value="KAH3888721.1"/>
    <property type="molecule type" value="Genomic_DNA"/>
</dbReference>